<dbReference type="InterPro" id="IPR006683">
    <property type="entry name" value="Thioestr_dom"/>
</dbReference>
<accession>A0ABV7D7G3</accession>
<comment type="caution">
    <text evidence="2">The sequence shown here is derived from an EMBL/GenBank/DDBJ whole genome shotgun (WGS) entry which is preliminary data.</text>
</comment>
<reference evidence="3" key="1">
    <citation type="journal article" date="2019" name="Int. J. Syst. Evol. Microbiol.">
        <title>The Global Catalogue of Microorganisms (GCM) 10K type strain sequencing project: providing services to taxonomists for standard genome sequencing and annotation.</title>
        <authorList>
            <consortium name="The Broad Institute Genomics Platform"/>
            <consortium name="The Broad Institute Genome Sequencing Center for Infectious Disease"/>
            <person name="Wu L."/>
            <person name="Ma J."/>
        </authorList>
    </citation>
    <scope>NUCLEOTIDE SEQUENCE [LARGE SCALE GENOMIC DNA]</scope>
    <source>
        <strain evidence="3">KCTC 62164</strain>
    </source>
</reference>
<dbReference type="Pfam" id="PF03061">
    <property type="entry name" value="4HBT"/>
    <property type="match status" value="1"/>
</dbReference>
<dbReference type="EC" id="3.1.2.-" evidence="2"/>
<evidence type="ECO:0000313" key="3">
    <source>
        <dbReference type="Proteomes" id="UP001595444"/>
    </source>
</evidence>
<sequence>MTTEIGKDLTKHGYRVWGDSDPFEDMIGPFYLKENGDGTCKAAFWAEKRHCNGSGPLHGGLLMSFADYALFAIARDQLEGRCVTVGFNSEFVSAGMEGDLIEAKGDIVRATRSLLFVRGEVFTGDRIIMTFSGILKRIKA</sequence>
<name>A0ABV7D7G3_9PROT</name>
<keyword evidence="2" id="KW-0378">Hydrolase</keyword>
<organism evidence="2 3">
    <name type="scientific">Kordiimonas pumila</name>
    <dbReference type="NCBI Taxonomy" id="2161677"/>
    <lineage>
        <taxon>Bacteria</taxon>
        <taxon>Pseudomonadati</taxon>
        <taxon>Pseudomonadota</taxon>
        <taxon>Alphaproteobacteria</taxon>
        <taxon>Kordiimonadales</taxon>
        <taxon>Kordiimonadaceae</taxon>
        <taxon>Kordiimonas</taxon>
    </lineage>
</organism>
<dbReference type="Gene3D" id="3.10.129.10">
    <property type="entry name" value="Hotdog Thioesterase"/>
    <property type="match status" value="1"/>
</dbReference>
<dbReference type="RefSeq" id="WP_194213091.1">
    <property type="nucleotide sequence ID" value="NZ_CP061205.1"/>
</dbReference>
<dbReference type="CDD" id="cd03443">
    <property type="entry name" value="PaaI_thioesterase"/>
    <property type="match status" value="1"/>
</dbReference>
<protein>
    <submittedName>
        <fullName evidence="2">PaaI family thioesterase</fullName>
        <ecNumber evidence="2">3.1.2.-</ecNumber>
    </submittedName>
</protein>
<dbReference type="InterPro" id="IPR029069">
    <property type="entry name" value="HotDog_dom_sf"/>
</dbReference>
<proteinExistence type="predicted"/>
<feature type="domain" description="Thioesterase" evidence="1">
    <location>
        <begin position="57"/>
        <end position="126"/>
    </location>
</feature>
<keyword evidence="3" id="KW-1185">Reference proteome</keyword>
<gene>
    <name evidence="2" type="ORF">ACFOKA_14475</name>
</gene>
<dbReference type="EMBL" id="JBHRSL010000010">
    <property type="protein sequence ID" value="MFC3053117.1"/>
    <property type="molecule type" value="Genomic_DNA"/>
</dbReference>
<evidence type="ECO:0000259" key="1">
    <source>
        <dbReference type="Pfam" id="PF03061"/>
    </source>
</evidence>
<dbReference type="Proteomes" id="UP001595444">
    <property type="component" value="Unassembled WGS sequence"/>
</dbReference>
<dbReference type="SUPFAM" id="SSF54637">
    <property type="entry name" value="Thioesterase/thiol ester dehydrase-isomerase"/>
    <property type="match status" value="1"/>
</dbReference>
<evidence type="ECO:0000313" key="2">
    <source>
        <dbReference type="EMBL" id="MFC3053117.1"/>
    </source>
</evidence>
<dbReference type="GO" id="GO:0016787">
    <property type="term" value="F:hydrolase activity"/>
    <property type="evidence" value="ECO:0007669"/>
    <property type="project" value="UniProtKB-KW"/>
</dbReference>